<dbReference type="GO" id="GO:0006508">
    <property type="term" value="P:proteolysis"/>
    <property type="evidence" value="ECO:0007669"/>
    <property type="project" value="UniProtKB-KW"/>
</dbReference>
<dbReference type="InterPro" id="IPR054613">
    <property type="entry name" value="Peptidase_S78_dom"/>
</dbReference>
<keyword evidence="2 6" id="KW-0645">Protease</keyword>
<dbReference type="GO" id="GO:0046797">
    <property type="term" value="P:viral procapsid maturation"/>
    <property type="evidence" value="ECO:0007669"/>
    <property type="project" value="UniProtKB-KW"/>
</dbReference>
<keyword evidence="4" id="KW-0118">Viral capsid assembly</keyword>
<dbReference type="GO" id="GO:0008233">
    <property type="term" value="F:peptidase activity"/>
    <property type="evidence" value="ECO:0007669"/>
    <property type="project" value="UniProtKB-KW"/>
</dbReference>
<keyword evidence="3" id="KW-0378">Hydrolase</keyword>
<reference evidence="6" key="1">
    <citation type="journal article" date="2021" name="Proc. Natl. Acad. Sci. U.S.A.">
        <title>A Catalog of Tens of Thousands of Viruses from Human Metagenomes Reveals Hidden Associations with Chronic Diseases.</title>
        <authorList>
            <person name="Tisza M.J."/>
            <person name="Buck C.B."/>
        </authorList>
    </citation>
    <scope>NUCLEOTIDE SEQUENCE</scope>
    <source>
        <strain evidence="6">Cts3e7</strain>
    </source>
</reference>
<evidence type="ECO:0000256" key="3">
    <source>
        <dbReference type="ARBA" id="ARBA00022801"/>
    </source>
</evidence>
<sequence length="200" mass="22779">MMKIEIRNGAVTIEGYVNVTERLSKPIRDVRGNFLEKVQSGAFNSALQRNNNVELRFNHRRKLGDQQDGSLELREDSIGLYAKAIVSDAEVVQLAENRQLKGWSFGFRKLEDEWDKQENMPEIRTLKSIDVSEVSILSVNPAYIATSINVRADEGEDLLECRSNETATGALEYDIEERKTDDAEETSNQKYHDILKELNA</sequence>
<proteinExistence type="predicted"/>
<dbReference type="InterPro" id="IPR006433">
    <property type="entry name" value="Prohead_protease"/>
</dbReference>
<feature type="domain" description="Prohead serine protease" evidence="5">
    <location>
        <begin position="8"/>
        <end position="156"/>
    </location>
</feature>
<evidence type="ECO:0000256" key="1">
    <source>
        <dbReference type="ARBA" id="ARBA00022612"/>
    </source>
</evidence>
<evidence type="ECO:0000259" key="5">
    <source>
        <dbReference type="Pfam" id="PF04586"/>
    </source>
</evidence>
<accession>A0A8S5RMQ3</accession>
<organism evidence="6">
    <name type="scientific">Virus sp. cts3e7</name>
    <dbReference type="NCBI Taxonomy" id="2825802"/>
    <lineage>
        <taxon>Viruses</taxon>
    </lineage>
</organism>
<dbReference type="NCBIfam" id="TIGR01543">
    <property type="entry name" value="proheadase_HK97"/>
    <property type="match status" value="1"/>
</dbReference>
<keyword evidence="4" id="KW-1273">Viral capsid maturation</keyword>
<keyword evidence="1" id="KW-1188">Viral release from host cell</keyword>
<protein>
    <submittedName>
        <fullName evidence="6">Prohead protease</fullName>
    </submittedName>
</protein>
<dbReference type="Pfam" id="PF04586">
    <property type="entry name" value="Peptidase_S78"/>
    <property type="match status" value="1"/>
</dbReference>
<evidence type="ECO:0000313" key="6">
    <source>
        <dbReference type="EMBL" id="DAE32622.1"/>
    </source>
</evidence>
<dbReference type="EMBL" id="BK059126">
    <property type="protein sequence ID" value="DAE32622.1"/>
    <property type="molecule type" value="Genomic_DNA"/>
</dbReference>
<evidence type="ECO:0000256" key="4">
    <source>
        <dbReference type="ARBA" id="ARBA00023045"/>
    </source>
</evidence>
<evidence type="ECO:0000256" key="2">
    <source>
        <dbReference type="ARBA" id="ARBA00022670"/>
    </source>
</evidence>
<name>A0A8S5RMQ3_9VIRU</name>